<protein>
    <submittedName>
        <fullName evidence="6">Nuclease</fullName>
    </submittedName>
</protein>
<dbReference type="PANTHER" id="PTHR12302">
    <property type="entry name" value="EBNA2 BINDING PROTEIN P100"/>
    <property type="match status" value="1"/>
</dbReference>
<proteinExistence type="predicted"/>
<evidence type="ECO:0000256" key="3">
    <source>
        <dbReference type="ARBA" id="ARBA00022801"/>
    </source>
</evidence>
<reference evidence="6 7" key="1">
    <citation type="journal article" date="2014" name="Arch. Microbiol.">
        <title>Bacillus mesophilum sp. nov., strain IITR-54T, a novel 4-chlorobiphenyl dechlorinating bacterium.</title>
        <authorList>
            <person name="Manickam N."/>
            <person name="Singh N.K."/>
            <person name="Bajaj A."/>
            <person name="Kumar R.M."/>
            <person name="Kaur G."/>
            <person name="Kaur N."/>
            <person name="Bala M."/>
            <person name="Kumar A."/>
            <person name="Mayilraj S."/>
        </authorList>
    </citation>
    <scope>NUCLEOTIDE SEQUENCE [LARGE SCALE GENOMIC DNA]</scope>
    <source>
        <strain evidence="6 7">IITR-54</strain>
    </source>
</reference>
<gene>
    <name evidence="6" type="ORF">F7732_15715</name>
</gene>
<dbReference type="EMBL" id="WBOT01000005">
    <property type="protein sequence ID" value="KAB2331476.1"/>
    <property type="molecule type" value="Genomic_DNA"/>
</dbReference>
<evidence type="ECO:0000256" key="1">
    <source>
        <dbReference type="ARBA" id="ARBA00022722"/>
    </source>
</evidence>
<dbReference type="GO" id="GO:0016787">
    <property type="term" value="F:hydrolase activity"/>
    <property type="evidence" value="ECO:0007669"/>
    <property type="project" value="UniProtKB-KW"/>
</dbReference>
<dbReference type="PANTHER" id="PTHR12302:SF3">
    <property type="entry name" value="SERINE_THREONINE-PROTEIN KINASE 31"/>
    <property type="match status" value="1"/>
</dbReference>
<feature type="region of interest" description="Disordered" evidence="4">
    <location>
        <begin position="43"/>
        <end position="71"/>
    </location>
</feature>
<evidence type="ECO:0000313" key="6">
    <source>
        <dbReference type="EMBL" id="KAB2331476.1"/>
    </source>
</evidence>
<feature type="region of interest" description="Disordered" evidence="4">
    <location>
        <begin position="1"/>
        <end position="31"/>
    </location>
</feature>
<name>A0A7V7RK80_9BACI</name>
<sequence length="299" mass="33144">MGVSSTEQASTPVKETSEEVESAGLTEEEKLAQEEEAIAQKEAEEKAKLEEQKKAEEKAEQEALKKAEEQKLAAAEEMGLVAATISRVVDGDTVELSDGSKVRLIGVNTPESTTRTEEYGKEASDYTKSKLEGKEVWLQKDVSEADRYNRLLRIIWMELPSNVMDENEIKTKMFNADLVLNGYAEPSTYPPDVKYSEQFVKFAREARNQGTGLWAYGESGTTKGDLDQKEVAATKTVEPPKTQETTTTESKPAPACDIKGNQSGIYHVPGSTYYDRTKAEVWFCSVEEAEAAGYRAPKR</sequence>
<dbReference type="AlphaFoldDB" id="A0A7V7RK80"/>
<evidence type="ECO:0000256" key="2">
    <source>
        <dbReference type="ARBA" id="ARBA00022759"/>
    </source>
</evidence>
<evidence type="ECO:0000256" key="4">
    <source>
        <dbReference type="SAM" id="MobiDB-lite"/>
    </source>
</evidence>
<accession>A0A7V7RK80</accession>
<dbReference type="InterPro" id="IPR035437">
    <property type="entry name" value="SNase_OB-fold_sf"/>
</dbReference>
<dbReference type="GO" id="GO:0004519">
    <property type="term" value="F:endonuclease activity"/>
    <property type="evidence" value="ECO:0007669"/>
    <property type="project" value="UniProtKB-KW"/>
</dbReference>
<feature type="region of interest" description="Disordered" evidence="4">
    <location>
        <begin position="234"/>
        <end position="256"/>
    </location>
</feature>
<comment type="caution">
    <text evidence="6">The sequence shown here is derived from an EMBL/GenBank/DDBJ whole genome shotgun (WGS) entry which is preliminary data.</text>
</comment>
<feature type="compositionally biased region" description="Polar residues" evidence="4">
    <location>
        <begin position="1"/>
        <end position="14"/>
    </location>
</feature>
<evidence type="ECO:0000313" key="7">
    <source>
        <dbReference type="Proteomes" id="UP000441354"/>
    </source>
</evidence>
<feature type="domain" description="TNase-like" evidence="5">
    <location>
        <begin position="79"/>
        <end position="216"/>
    </location>
</feature>
<dbReference type="SUPFAM" id="SSF50199">
    <property type="entry name" value="Staphylococcal nuclease"/>
    <property type="match status" value="1"/>
</dbReference>
<keyword evidence="1" id="KW-0540">Nuclease</keyword>
<dbReference type="InterPro" id="IPR016071">
    <property type="entry name" value="Staphylococal_nuclease_OB-fold"/>
</dbReference>
<dbReference type="PROSITE" id="PS50830">
    <property type="entry name" value="TNASE_3"/>
    <property type="match status" value="1"/>
</dbReference>
<dbReference type="SMART" id="SM00318">
    <property type="entry name" value="SNc"/>
    <property type="match status" value="1"/>
</dbReference>
<feature type="compositionally biased region" description="Low complexity" evidence="4">
    <location>
        <begin position="234"/>
        <end position="252"/>
    </location>
</feature>
<organism evidence="6 7">
    <name type="scientific">Bacillus mesophilum</name>
    <dbReference type="NCBI Taxonomy" id="1071718"/>
    <lineage>
        <taxon>Bacteria</taxon>
        <taxon>Bacillati</taxon>
        <taxon>Bacillota</taxon>
        <taxon>Bacilli</taxon>
        <taxon>Bacillales</taxon>
        <taxon>Bacillaceae</taxon>
        <taxon>Bacillus</taxon>
    </lineage>
</organism>
<evidence type="ECO:0000259" key="5">
    <source>
        <dbReference type="PROSITE" id="PS50830"/>
    </source>
</evidence>
<dbReference type="Pfam" id="PF00565">
    <property type="entry name" value="SNase"/>
    <property type="match status" value="1"/>
</dbReference>
<keyword evidence="3" id="KW-0378">Hydrolase</keyword>
<keyword evidence="2" id="KW-0255">Endonuclease</keyword>
<dbReference type="OrthoDB" id="4376109at2"/>
<keyword evidence="7" id="KW-1185">Reference proteome</keyword>
<dbReference type="Proteomes" id="UP000441354">
    <property type="component" value="Unassembled WGS sequence"/>
</dbReference>
<dbReference type="Gene3D" id="2.40.50.90">
    <property type="match status" value="1"/>
</dbReference>